<keyword evidence="4 7" id="KW-1133">Transmembrane helix</keyword>
<dbReference type="PANTHER" id="PTHR23506:SF37">
    <property type="entry name" value="MAJOR FACILITATOR SUPERFAMILY (MFS) PROFILE DOMAIN-CONTAINING PROTEIN"/>
    <property type="match status" value="1"/>
</dbReference>
<evidence type="ECO:0000256" key="4">
    <source>
        <dbReference type="ARBA" id="ARBA00022989"/>
    </source>
</evidence>
<feature type="transmembrane region" description="Helical" evidence="7">
    <location>
        <begin position="116"/>
        <end position="139"/>
    </location>
</feature>
<evidence type="ECO:0000313" key="10">
    <source>
        <dbReference type="Proteomes" id="UP001480595"/>
    </source>
</evidence>
<feature type="transmembrane region" description="Helical" evidence="7">
    <location>
        <begin position="92"/>
        <end position="110"/>
    </location>
</feature>
<keyword evidence="2" id="KW-0813">Transport</keyword>
<dbReference type="CDD" id="cd17325">
    <property type="entry name" value="MFS_MdtG_SLC18_like"/>
    <property type="match status" value="1"/>
</dbReference>
<feature type="domain" description="Major facilitator superfamily (MFS) profile" evidence="8">
    <location>
        <begin position="21"/>
        <end position="466"/>
    </location>
</feature>
<dbReference type="InterPro" id="IPR020846">
    <property type="entry name" value="MFS_dom"/>
</dbReference>
<dbReference type="InterPro" id="IPR036259">
    <property type="entry name" value="MFS_trans_sf"/>
</dbReference>
<evidence type="ECO:0000313" key="9">
    <source>
        <dbReference type="EMBL" id="KAK8038038.1"/>
    </source>
</evidence>
<feature type="compositionally biased region" description="Acidic residues" evidence="6">
    <location>
        <begin position="224"/>
        <end position="233"/>
    </location>
</feature>
<feature type="transmembrane region" description="Helical" evidence="7">
    <location>
        <begin position="412"/>
        <end position="431"/>
    </location>
</feature>
<proteinExistence type="predicted"/>
<comment type="caution">
    <text evidence="9">The sequence shown here is derived from an EMBL/GenBank/DDBJ whole genome shotgun (WGS) entry which is preliminary data.</text>
</comment>
<evidence type="ECO:0000256" key="5">
    <source>
        <dbReference type="ARBA" id="ARBA00023136"/>
    </source>
</evidence>
<dbReference type="InterPro" id="IPR011701">
    <property type="entry name" value="MFS"/>
</dbReference>
<feature type="transmembrane region" description="Helical" evidence="7">
    <location>
        <begin position="61"/>
        <end position="80"/>
    </location>
</feature>
<reference evidence="9 10" key="1">
    <citation type="submission" date="2023-01" db="EMBL/GenBank/DDBJ databases">
        <title>Analysis of 21 Apiospora genomes using comparative genomics revels a genus with tremendous synthesis potential of carbohydrate active enzymes and secondary metabolites.</title>
        <authorList>
            <person name="Sorensen T."/>
        </authorList>
    </citation>
    <scope>NUCLEOTIDE SEQUENCE [LARGE SCALE GENOMIC DNA]</scope>
    <source>
        <strain evidence="9 10">CBS 135458</strain>
    </source>
</reference>
<gene>
    <name evidence="9" type="ORF">PG994_014805</name>
</gene>
<organism evidence="9 10">
    <name type="scientific">Apiospora phragmitis</name>
    <dbReference type="NCBI Taxonomy" id="2905665"/>
    <lineage>
        <taxon>Eukaryota</taxon>
        <taxon>Fungi</taxon>
        <taxon>Dikarya</taxon>
        <taxon>Ascomycota</taxon>
        <taxon>Pezizomycotina</taxon>
        <taxon>Sordariomycetes</taxon>
        <taxon>Xylariomycetidae</taxon>
        <taxon>Amphisphaeriales</taxon>
        <taxon>Apiosporaceae</taxon>
        <taxon>Apiospora</taxon>
    </lineage>
</organism>
<dbReference type="RefSeq" id="XP_066707890.1">
    <property type="nucleotide sequence ID" value="XM_066866214.1"/>
</dbReference>
<feature type="transmembrane region" description="Helical" evidence="7">
    <location>
        <begin position="363"/>
        <end position="380"/>
    </location>
</feature>
<feature type="transmembrane region" description="Helical" evidence="7">
    <location>
        <begin position="443"/>
        <end position="462"/>
    </location>
</feature>
<evidence type="ECO:0000256" key="6">
    <source>
        <dbReference type="SAM" id="MobiDB-lite"/>
    </source>
</evidence>
<evidence type="ECO:0000256" key="7">
    <source>
        <dbReference type="SAM" id="Phobius"/>
    </source>
</evidence>
<keyword evidence="10" id="KW-1185">Reference proteome</keyword>
<dbReference type="Gene3D" id="1.20.1250.20">
    <property type="entry name" value="MFS general substrate transporter like domains"/>
    <property type="match status" value="2"/>
</dbReference>
<dbReference type="SUPFAM" id="SSF103473">
    <property type="entry name" value="MFS general substrate transporter"/>
    <property type="match status" value="1"/>
</dbReference>
<feature type="transmembrane region" description="Helical" evidence="7">
    <location>
        <begin position="151"/>
        <end position="173"/>
    </location>
</feature>
<comment type="subcellular location">
    <subcellularLocation>
        <location evidence="1">Membrane</location>
        <topology evidence="1">Multi-pass membrane protein</topology>
    </subcellularLocation>
</comment>
<feature type="transmembrane region" description="Helical" evidence="7">
    <location>
        <begin position="179"/>
        <end position="200"/>
    </location>
</feature>
<dbReference type="PANTHER" id="PTHR23506">
    <property type="entry name" value="GH10249P"/>
    <property type="match status" value="1"/>
</dbReference>
<evidence type="ECO:0000259" key="8">
    <source>
        <dbReference type="PROSITE" id="PS50850"/>
    </source>
</evidence>
<feature type="transmembrane region" description="Helical" evidence="7">
    <location>
        <begin position="333"/>
        <end position="351"/>
    </location>
</feature>
<feature type="transmembrane region" description="Helical" evidence="7">
    <location>
        <begin position="268"/>
        <end position="285"/>
    </location>
</feature>
<dbReference type="InterPro" id="IPR050930">
    <property type="entry name" value="MFS_Vesicular_Transporter"/>
</dbReference>
<feature type="region of interest" description="Disordered" evidence="6">
    <location>
        <begin position="213"/>
        <end position="233"/>
    </location>
</feature>
<name>A0ABR1SUM5_9PEZI</name>
<sequence>MAGTGARRPWGLQWRSSMAFILTTVAIGLFTDLFLYGLVVPVLPFLLRDRISIPDNEVQSWASYLLAVYALAQFLCSVPAGWIADRTNSRQVPFLCGLAALLGATILLAVGQSIGVLVIARALQGMSASVVWTIGLAMIRDTVGPQNLGKAIGTIFSFISIGPLVAPVVGGILYDEIGYAGVFGVGSALLGVDFIMRLLVLEKKIAAKYDSSFASDGTNPSTDEAADEPTEEDALLQRKQEERYEIHGEPNKLIRAIPVLYCLRNPRLLVAFVMAFIQAALLAAFDATIPTEARDLLGFSSLQAGLLFIALNVPCLILGPLAGWAVDRFGTKPVAVVGFGHLVPVLLLLRLPPEQHVGRSGNIVLWCALLALNGVGLAIIDSPSFVEASDVVQRYDKANPSFFGANGPYAQLYGFNSLFFCAGLTLGPIISGTMRDRIGYGNMNAVFAGAAGVTAVISYFVVGGKPRIGFRRNQ</sequence>
<dbReference type="EMBL" id="JAQQWL010000016">
    <property type="protein sequence ID" value="KAK8038038.1"/>
    <property type="molecule type" value="Genomic_DNA"/>
</dbReference>
<evidence type="ECO:0000256" key="2">
    <source>
        <dbReference type="ARBA" id="ARBA00022448"/>
    </source>
</evidence>
<feature type="transmembrane region" description="Helical" evidence="7">
    <location>
        <begin position="305"/>
        <end position="326"/>
    </location>
</feature>
<dbReference type="GeneID" id="92099277"/>
<dbReference type="PROSITE" id="PS50850">
    <property type="entry name" value="MFS"/>
    <property type="match status" value="1"/>
</dbReference>
<keyword evidence="3 7" id="KW-0812">Transmembrane</keyword>
<keyword evidence="5 7" id="KW-0472">Membrane</keyword>
<protein>
    <recommendedName>
        <fullName evidence="8">Major facilitator superfamily (MFS) profile domain-containing protein</fullName>
    </recommendedName>
</protein>
<accession>A0ABR1SUM5</accession>
<evidence type="ECO:0000256" key="3">
    <source>
        <dbReference type="ARBA" id="ARBA00022692"/>
    </source>
</evidence>
<dbReference type="Pfam" id="PF07690">
    <property type="entry name" value="MFS_1"/>
    <property type="match status" value="1"/>
</dbReference>
<dbReference type="Proteomes" id="UP001480595">
    <property type="component" value="Unassembled WGS sequence"/>
</dbReference>
<evidence type="ECO:0000256" key="1">
    <source>
        <dbReference type="ARBA" id="ARBA00004141"/>
    </source>
</evidence>
<feature type="transmembrane region" description="Helical" evidence="7">
    <location>
        <begin position="20"/>
        <end position="41"/>
    </location>
</feature>